<dbReference type="InterPro" id="IPR029039">
    <property type="entry name" value="Flavoprotein-like_sf"/>
</dbReference>
<evidence type="ECO:0000313" key="2">
    <source>
        <dbReference type="EMBL" id="SMY26762.1"/>
    </source>
</evidence>
<dbReference type="GO" id="GO:0010181">
    <property type="term" value="F:FMN binding"/>
    <property type="evidence" value="ECO:0007669"/>
    <property type="project" value="TreeGrafter"/>
</dbReference>
<accession>A0A1Y6LQV6</accession>
<dbReference type="Gene3D" id="3.40.50.360">
    <property type="match status" value="1"/>
</dbReference>
<dbReference type="PANTHER" id="PTHR30543">
    <property type="entry name" value="CHROMATE REDUCTASE"/>
    <property type="match status" value="1"/>
</dbReference>
<dbReference type="Pfam" id="PF03358">
    <property type="entry name" value="FMN_red"/>
    <property type="match status" value="1"/>
</dbReference>
<name>A0A1Y6LQV6_ZYMTR</name>
<reference evidence="2 3" key="1">
    <citation type="submission" date="2016-10" db="EMBL/GenBank/DDBJ databases">
        <authorList>
            <person name="Varghese N."/>
        </authorList>
    </citation>
    <scope>NUCLEOTIDE SEQUENCE [LARGE SCALE GENOMIC DNA]</scope>
</reference>
<gene>
    <name evidence="2" type="ORF">ZT1A5_G8206</name>
</gene>
<dbReference type="Proteomes" id="UP000215453">
    <property type="component" value="Chromosome 8"/>
</dbReference>
<feature type="domain" description="NADPH-dependent FMN reductase-like" evidence="1">
    <location>
        <begin position="3"/>
        <end position="151"/>
    </location>
</feature>
<evidence type="ECO:0000259" key="1">
    <source>
        <dbReference type="Pfam" id="PF03358"/>
    </source>
</evidence>
<proteinExistence type="predicted"/>
<organism evidence="2 3">
    <name type="scientific">Zymoseptoria tritici ST99CH_1A5</name>
    <dbReference type="NCBI Taxonomy" id="1276529"/>
    <lineage>
        <taxon>Eukaryota</taxon>
        <taxon>Fungi</taxon>
        <taxon>Dikarya</taxon>
        <taxon>Ascomycota</taxon>
        <taxon>Pezizomycotina</taxon>
        <taxon>Dothideomycetes</taxon>
        <taxon>Dothideomycetidae</taxon>
        <taxon>Mycosphaerellales</taxon>
        <taxon>Mycosphaerellaceae</taxon>
        <taxon>Zymoseptoria</taxon>
    </lineage>
</organism>
<dbReference type="InterPro" id="IPR050712">
    <property type="entry name" value="NAD(P)H-dep_reductase"/>
</dbReference>
<dbReference type="AlphaFoldDB" id="A0A1Y6LQV6"/>
<dbReference type="SUPFAM" id="SSF52218">
    <property type="entry name" value="Flavoproteins"/>
    <property type="match status" value="1"/>
</dbReference>
<protein>
    <recommendedName>
        <fullName evidence="1">NADPH-dependent FMN reductase-like domain-containing protein</fullName>
    </recommendedName>
</protein>
<dbReference type="InterPro" id="IPR005025">
    <property type="entry name" value="FMN_Rdtase-like_dom"/>
</dbReference>
<dbReference type="GO" id="GO:0005829">
    <property type="term" value="C:cytosol"/>
    <property type="evidence" value="ECO:0007669"/>
    <property type="project" value="TreeGrafter"/>
</dbReference>
<evidence type="ECO:0000313" key="3">
    <source>
        <dbReference type="Proteomes" id="UP000215453"/>
    </source>
</evidence>
<dbReference type="EMBL" id="LT882683">
    <property type="protein sequence ID" value="SMY26762.1"/>
    <property type="molecule type" value="Genomic_DNA"/>
</dbReference>
<dbReference type="PANTHER" id="PTHR30543:SF21">
    <property type="entry name" value="NAD(P)H-DEPENDENT FMN REDUCTASE LOT6"/>
    <property type="match status" value="1"/>
</dbReference>
<dbReference type="GO" id="GO:0016491">
    <property type="term" value="F:oxidoreductase activity"/>
    <property type="evidence" value="ECO:0007669"/>
    <property type="project" value="InterPro"/>
</dbReference>
<sequence>MVTIALIAGSTRSPRLGPGIARYVHNIATEHAKSKAMDVKVDILDLAEQSLSFSDEPGIPSHIPKDDPVPHYVHDHTKAWSKKIRQYQGFIFVTPQYNWSVPAGLKNALDYLCHEWTDKPGAIVSYGGHGGDKAAAHLRDIMNGLRMKPVSMDANLRITKSLVETFFEDGTLEDEMVRQWREEGVEQRIQQGLEEVVKELQ</sequence>